<reference evidence="1 2" key="1">
    <citation type="submission" date="2008-10" db="EMBL/GenBank/DDBJ databases">
        <title>Draft genome sequence of Desulvovibrio piger (ATCC 29098).</title>
        <authorList>
            <person name="Sudarsanam P."/>
            <person name="Ley R."/>
            <person name="Guruge J."/>
            <person name="Turnbaugh P.J."/>
            <person name="Mahowald M."/>
            <person name="Liep D."/>
            <person name="Gordon J."/>
        </authorList>
    </citation>
    <scope>NUCLEOTIDE SEQUENCE [LARGE SCALE GENOMIC DNA]</scope>
    <source>
        <strain evidence="1 2">ATCC 29098</strain>
    </source>
</reference>
<sequence length="39" mass="4364">MACREPRHGRGAERKNACPLLRNALIFKGVNTLSNKGKR</sequence>
<dbReference type="Proteomes" id="UP000003676">
    <property type="component" value="Unassembled WGS sequence"/>
</dbReference>
<accession>B6WWE3</accession>
<name>B6WWE3_9BACT</name>
<evidence type="ECO:0000313" key="1">
    <source>
        <dbReference type="EMBL" id="EEB32698.1"/>
    </source>
</evidence>
<dbReference type="AlphaFoldDB" id="B6WWE3"/>
<dbReference type="HOGENOM" id="CLU_3308572_0_0_7"/>
<reference evidence="1 2" key="2">
    <citation type="submission" date="2008-10" db="EMBL/GenBank/DDBJ databases">
        <authorList>
            <person name="Fulton L."/>
            <person name="Clifton S."/>
            <person name="Fulton B."/>
            <person name="Xu J."/>
            <person name="Minx P."/>
            <person name="Pepin K.H."/>
            <person name="Johnson M."/>
            <person name="Bhonagiri V."/>
            <person name="Nash W.E."/>
            <person name="Mardis E.R."/>
            <person name="Wilson R.K."/>
        </authorList>
    </citation>
    <scope>NUCLEOTIDE SEQUENCE [LARGE SCALE GENOMIC DNA]</scope>
    <source>
        <strain evidence="1 2">ATCC 29098</strain>
    </source>
</reference>
<dbReference type="EMBL" id="ABXU01000071">
    <property type="protein sequence ID" value="EEB32698.1"/>
    <property type="molecule type" value="Genomic_DNA"/>
</dbReference>
<proteinExistence type="predicted"/>
<organism evidence="1 2">
    <name type="scientific">Desulfovibrio piger ATCC 29098</name>
    <dbReference type="NCBI Taxonomy" id="411464"/>
    <lineage>
        <taxon>Bacteria</taxon>
        <taxon>Pseudomonadati</taxon>
        <taxon>Thermodesulfobacteriota</taxon>
        <taxon>Desulfovibrionia</taxon>
        <taxon>Desulfovibrionales</taxon>
        <taxon>Desulfovibrionaceae</taxon>
        <taxon>Desulfovibrio</taxon>
    </lineage>
</organism>
<gene>
    <name evidence="1" type="ORF">DESPIG_02411</name>
</gene>
<comment type="caution">
    <text evidence="1">The sequence shown here is derived from an EMBL/GenBank/DDBJ whole genome shotgun (WGS) entry which is preliminary data.</text>
</comment>
<evidence type="ECO:0000313" key="2">
    <source>
        <dbReference type="Proteomes" id="UP000003676"/>
    </source>
</evidence>
<protein>
    <submittedName>
        <fullName evidence="1">Uncharacterized protein</fullName>
    </submittedName>
</protein>